<sequence>MTLEIDDTFEHARWLPLPERRTQKEKQRSPRQHKIPLKRGWKRLTARAWNALSLEGSGWMLILKAQDPHASCWGAAEANYPGQHGLITRRLSRRRDYPWHQERWQHDPRIIEDSPGHRTRDSQQIGQVSVCSSWHCLDACASITVICRNNPRVARRQLRQSISAPASEPQDDWPARRRLKPCRTHRPEMSPSLPVSEQADGRLQRTQWFVLEDLMGDLEHPNELAATSMLAATIRPSGSQALSRSRRGPRGEGVAVTRLKHFRRVQYCFKD</sequence>
<evidence type="ECO:0000313" key="2">
    <source>
        <dbReference type="Proteomes" id="UP000799538"/>
    </source>
</evidence>
<gene>
    <name evidence="1" type="ORF">BDZ85DRAFT_249784</name>
</gene>
<organism evidence="1 2">
    <name type="scientific">Elsinoe ampelina</name>
    <dbReference type="NCBI Taxonomy" id="302913"/>
    <lineage>
        <taxon>Eukaryota</taxon>
        <taxon>Fungi</taxon>
        <taxon>Dikarya</taxon>
        <taxon>Ascomycota</taxon>
        <taxon>Pezizomycotina</taxon>
        <taxon>Dothideomycetes</taxon>
        <taxon>Dothideomycetidae</taxon>
        <taxon>Myriangiales</taxon>
        <taxon>Elsinoaceae</taxon>
        <taxon>Elsinoe</taxon>
    </lineage>
</organism>
<proteinExistence type="predicted"/>
<dbReference type="Proteomes" id="UP000799538">
    <property type="component" value="Unassembled WGS sequence"/>
</dbReference>
<evidence type="ECO:0000313" key="1">
    <source>
        <dbReference type="EMBL" id="KAF2222793.1"/>
    </source>
</evidence>
<dbReference type="EMBL" id="ML992507">
    <property type="protein sequence ID" value="KAF2222793.1"/>
    <property type="molecule type" value="Genomic_DNA"/>
</dbReference>
<name>A0A6A6GB59_9PEZI</name>
<protein>
    <submittedName>
        <fullName evidence="1">Uncharacterized protein</fullName>
    </submittedName>
</protein>
<reference evidence="2" key="1">
    <citation type="journal article" date="2020" name="Stud. Mycol.">
        <title>101 Dothideomycetes genomes: A test case for predicting lifestyles and emergence of pathogens.</title>
        <authorList>
            <person name="Haridas S."/>
            <person name="Albert R."/>
            <person name="Binder M."/>
            <person name="Bloem J."/>
            <person name="LaButti K."/>
            <person name="Salamov A."/>
            <person name="Andreopoulos B."/>
            <person name="Baker S."/>
            <person name="Barry K."/>
            <person name="Bills G."/>
            <person name="Bluhm B."/>
            <person name="Cannon C."/>
            <person name="Castanera R."/>
            <person name="Culley D."/>
            <person name="Daum C."/>
            <person name="Ezra D."/>
            <person name="Gonzalez J."/>
            <person name="Henrissat B."/>
            <person name="Kuo A."/>
            <person name="Liang C."/>
            <person name="Lipzen A."/>
            <person name="Lutzoni F."/>
            <person name="Magnuson J."/>
            <person name="Mondo S."/>
            <person name="Nolan M."/>
            <person name="Ohm R."/>
            <person name="Pangilinan J."/>
            <person name="Park H.-J."/>
            <person name="Ramirez L."/>
            <person name="Alfaro M."/>
            <person name="Sun H."/>
            <person name="Tritt A."/>
            <person name="Yoshinaga Y."/>
            <person name="Zwiers L.-H."/>
            <person name="Turgeon B."/>
            <person name="Goodwin S."/>
            <person name="Spatafora J."/>
            <person name="Crous P."/>
            <person name="Grigoriev I."/>
        </authorList>
    </citation>
    <scope>NUCLEOTIDE SEQUENCE [LARGE SCALE GENOMIC DNA]</scope>
    <source>
        <strain evidence="2">CECT 20119</strain>
    </source>
</reference>
<accession>A0A6A6GB59</accession>
<keyword evidence="2" id="KW-1185">Reference proteome</keyword>
<dbReference type="AlphaFoldDB" id="A0A6A6GB59"/>